<evidence type="ECO:0000313" key="1">
    <source>
        <dbReference type="EMBL" id="KAJ9098273.1"/>
    </source>
</evidence>
<protein>
    <submittedName>
        <fullName evidence="1">Uncharacterized protein</fullName>
    </submittedName>
</protein>
<dbReference type="Proteomes" id="UP001227268">
    <property type="component" value="Unassembled WGS sequence"/>
</dbReference>
<comment type="caution">
    <text evidence="1">The sequence shown here is derived from an EMBL/GenBank/DDBJ whole genome shotgun (WGS) entry which is preliminary data.</text>
</comment>
<evidence type="ECO:0000313" key="2">
    <source>
        <dbReference type="Proteomes" id="UP001227268"/>
    </source>
</evidence>
<dbReference type="EMBL" id="JASBWT010000015">
    <property type="protein sequence ID" value="KAJ9098273.1"/>
    <property type="molecule type" value="Genomic_DNA"/>
</dbReference>
<sequence>MERPRVWSKRLKLPCALEHAVLRARVFKRAETWTPAFIQKASVSPGNYPPGSESENDIVLPPEDPLLVVLDRFRKHHDEVDAGDGVLRCWAKLADQDELFRRKDDNEEDKAEPAVGSKVETRNCLAVYEMSDGILTETGGLLNGTELREVTNRSIKLLNVLTCPVHKGKCLGCRDRYRLGADSQSITSPPYSTDLAEIILFNDVNEEDSHPTVGAIWKDFAVTLVDYYAYMEDWLPELILARSSNSSETLSLIPTSNDTLELALEIDIQDSIRAAPVNWILNDSRPDIGTICQLTPTNETAIFLKTLGLQDASRLEQRVLKGLGRILGKRAVEVLHAGGVATRTGPPSQIKWALLWMPENHVVDPGDKPAESLTSGRHRLWPKSLLSPLDDGKSNENINQTGPPITIELAEYHIGAKKPTAVYNESLKIQEAIEEYKTQQAAKAQEKPKLDNDLSRYSDKEDLDTHGTDGTAGYLSVSKSDWPIPVNDVIEDEDEDDLFASSPSPALAEESTVFLDPASGQENPIAIDSVEQASASMFTPTHHSDPQYAPIKYDVSPTDLDGRTKVDQNGLETMITDDDFDFFDANAELPLDMSMQQMTYEEYGDLSGTDFGVNLNQPTAQRVPDWNGGHRAQPNATSVVNAVDSGLRTADGTPVANPEIENAPGPSPQSDDDLWHDEYNLAEPVPMGVVLISDPTSDSSDTALSPRSTLLHPVQPIHCSITEEPISPATDENIAFAAHFTTSTYTSSAPDASHGCDPVDYGQPLQWALVKSLERMIPVGFDEVSFQSLGRSNHISFTVDDACVADKYGDGRVRHRTQLLQMLKEEQSVRQQRGHRRLPFHLDHMDLDNDAFSAASTVSDRDDVFADSADDASEITAASSMQNGPDRTQGLFTLGQYPFSSDGHLLSTGFSVTLEEHDSMTLRKRVIESNDSRKRFEAYYRYPEGEGFVDTSSTTASACPSALKSSDMTEYIDTQGIEIDTRVRVSQQGNVMELSSTSLPYWSELSLEPISGRKDVIVTVIYQKGIRMSEIKAFFLSIANVYATLNFGSHTLAPGGEAIQEIGSDLNLQVSTLQKGTEREGYRICYVLLQPGNAAASALLITEQDNVIKDVTVLPIYIQDLSHPKAYCCLSSKVYHSLQRVNRPYQARLQYPSFIIAPSSEQRTINFAIRWPPPALDVIEGERSLHVAYAYNMGSKSLMVSLIDDCGQAWREHECRVISAELAVQEVWAYAMTFVSMANVHWRLVLAREGVMTYAELQAWHGVFREESQAASGAFQAELILCMARAADTDTTYGQTSRVKHSSHRQCIFIDRSSPKWVSPLCSSTIQYGCMPGKRYPRTPSLDLHLLLRMATESAGLMQSDVEVLTRMSQQFDGLRILGIHRWGFPEHSPLPAHLYAVQRHAKEQVDVVASKSG</sequence>
<organism evidence="1 2">
    <name type="scientific">Naganishia friedmannii</name>
    <dbReference type="NCBI Taxonomy" id="89922"/>
    <lineage>
        <taxon>Eukaryota</taxon>
        <taxon>Fungi</taxon>
        <taxon>Dikarya</taxon>
        <taxon>Basidiomycota</taxon>
        <taxon>Agaricomycotina</taxon>
        <taxon>Tremellomycetes</taxon>
        <taxon>Filobasidiales</taxon>
        <taxon>Filobasidiaceae</taxon>
        <taxon>Naganishia</taxon>
    </lineage>
</organism>
<reference evidence="1" key="1">
    <citation type="submission" date="2023-04" db="EMBL/GenBank/DDBJ databases">
        <title>Draft Genome sequencing of Naganishia species isolated from polar environments using Oxford Nanopore Technology.</title>
        <authorList>
            <person name="Leo P."/>
            <person name="Venkateswaran K."/>
        </authorList>
    </citation>
    <scope>NUCLEOTIDE SEQUENCE</scope>
    <source>
        <strain evidence="1">MNA-CCFEE 5423</strain>
    </source>
</reference>
<accession>A0ACC2VFY6</accession>
<keyword evidence="2" id="KW-1185">Reference proteome</keyword>
<proteinExistence type="predicted"/>
<name>A0ACC2VFY6_9TREE</name>
<gene>
    <name evidence="1" type="ORF">QFC21_004602</name>
</gene>